<feature type="domain" description="THIF-type NAD/FAD binding fold" evidence="9">
    <location>
        <begin position="88"/>
        <end position="329"/>
    </location>
</feature>
<dbReference type="GO" id="GO:0071569">
    <property type="term" value="P:protein ufmylation"/>
    <property type="evidence" value="ECO:0007669"/>
    <property type="project" value="TreeGrafter"/>
</dbReference>
<dbReference type="GO" id="GO:0071566">
    <property type="term" value="F:UFM1 activating enzyme activity"/>
    <property type="evidence" value="ECO:0007669"/>
    <property type="project" value="TreeGrafter"/>
</dbReference>
<evidence type="ECO:0000256" key="3">
    <source>
        <dbReference type="ARBA" id="ARBA00022723"/>
    </source>
</evidence>
<evidence type="ECO:0000313" key="10">
    <source>
        <dbReference type="EMBL" id="ETV68829.1"/>
    </source>
</evidence>
<proteinExistence type="inferred from homology"/>
<protein>
    <recommendedName>
        <fullName evidence="2">Ubiquitin-like modifier-activating enzyme 5</fullName>
    </recommendedName>
</protein>
<dbReference type="SUPFAM" id="SSF69572">
    <property type="entry name" value="Activating enzymes of the ubiquitin-like proteins"/>
    <property type="match status" value="1"/>
</dbReference>
<keyword evidence="5" id="KW-0833">Ubl conjugation pathway</keyword>
<dbReference type="PANTHER" id="PTHR10953:SF9">
    <property type="entry name" value="UBIQUITIN-LIKE MODIFIER-ACTIVATING ENZYME 5"/>
    <property type="match status" value="1"/>
</dbReference>
<dbReference type="EMBL" id="KI913182">
    <property type="protein sequence ID" value="ETV68829.1"/>
    <property type="molecule type" value="Genomic_DNA"/>
</dbReference>
<keyword evidence="7" id="KW-0067">ATP-binding</keyword>
<dbReference type="Gene3D" id="3.40.50.720">
    <property type="entry name" value="NAD(P)-binding Rossmann-like Domain"/>
    <property type="match status" value="1"/>
</dbReference>
<dbReference type="InterPro" id="IPR000594">
    <property type="entry name" value="ThiF_NAD_FAD-bd"/>
</dbReference>
<name>W4FPS7_APHAT</name>
<evidence type="ECO:0000256" key="4">
    <source>
        <dbReference type="ARBA" id="ARBA00022741"/>
    </source>
</evidence>
<dbReference type="VEuPathDB" id="FungiDB:H257_15383"/>
<feature type="region of interest" description="Disordered" evidence="8">
    <location>
        <begin position="347"/>
        <end position="366"/>
    </location>
</feature>
<evidence type="ECO:0000256" key="2">
    <source>
        <dbReference type="ARBA" id="ARBA00016279"/>
    </source>
</evidence>
<evidence type="ECO:0000256" key="6">
    <source>
        <dbReference type="ARBA" id="ARBA00022833"/>
    </source>
</evidence>
<dbReference type="GO" id="GO:0046872">
    <property type="term" value="F:metal ion binding"/>
    <property type="evidence" value="ECO:0007669"/>
    <property type="project" value="UniProtKB-KW"/>
</dbReference>
<sequence length="391" mass="42943">MRDEKSHDDSLHDQVAQRVNRLRMSVKELSHGTLKQILVLLLKFIEAVRVLKSCEHPMRPDVDSGLLDEREGPLSRMLSNNDRGVVKEVERLQDMSIVVVGLNGMGCMIAETFCRSGIGAIYLCDNSNVFKADLGRMFFRPDNVGYTRMGEVESALHAINHDVHVEQVHIDCFESCRGLDTTLLHRPPSRQPLPPRPPTSPLPTSPPPLLMFLCVEDLVLTSNVNEWALENNVPLVHATMGPDGLSGLVVTSIRGKTRCLNCYQSSPASSSSSQSPRRTSLDSTFAKPLVKKVLPILPASSPCLPMFESIVAGIAAHNALKHLLGFGTVVPCIRYYGLQESIDHSVIPPSSVPRTSDGSNSGTLQCTSPLCREHNHALLATNPRHRKDNSS</sequence>
<dbReference type="RefSeq" id="XP_009841783.1">
    <property type="nucleotide sequence ID" value="XM_009843481.1"/>
</dbReference>
<dbReference type="GO" id="GO:0005829">
    <property type="term" value="C:cytosol"/>
    <property type="evidence" value="ECO:0007669"/>
    <property type="project" value="TreeGrafter"/>
</dbReference>
<evidence type="ECO:0000256" key="8">
    <source>
        <dbReference type="SAM" id="MobiDB-lite"/>
    </source>
</evidence>
<dbReference type="OrthoDB" id="66230at2759"/>
<dbReference type="InterPro" id="IPR035985">
    <property type="entry name" value="Ubiquitin-activating_enz"/>
</dbReference>
<dbReference type="GO" id="GO:0005524">
    <property type="term" value="F:ATP binding"/>
    <property type="evidence" value="ECO:0007669"/>
    <property type="project" value="UniProtKB-KW"/>
</dbReference>
<keyword evidence="6" id="KW-0862">Zinc</keyword>
<feature type="compositionally biased region" description="Polar residues" evidence="8">
    <location>
        <begin position="352"/>
        <end position="366"/>
    </location>
</feature>
<dbReference type="PANTHER" id="PTHR10953">
    <property type="entry name" value="UBIQUITIN-ACTIVATING ENZYME E1"/>
    <property type="match status" value="1"/>
</dbReference>
<gene>
    <name evidence="10" type="ORF">H257_15383</name>
</gene>
<keyword evidence="3" id="KW-0479">Metal-binding</keyword>
<keyword evidence="4" id="KW-0547">Nucleotide-binding</keyword>
<evidence type="ECO:0000256" key="5">
    <source>
        <dbReference type="ARBA" id="ARBA00022786"/>
    </source>
</evidence>
<evidence type="ECO:0000256" key="1">
    <source>
        <dbReference type="ARBA" id="ARBA00005339"/>
    </source>
</evidence>
<dbReference type="STRING" id="112090.W4FPS7"/>
<dbReference type="GeneID" id="20817379"/>
<dbReference type="AlphaFoldDB" id="W4FPS7"/>
<evidence type="ECO:0000256" key="7">
    <source>
        <dbReference type="ARBA" id="ARBA00022840"/>
    </source>
</evidence>
<evidence type="ECO:0000259" key="9">
    <source>
        <dbReference type="Pfam" id="PF00899"/>
    </source>
</evidence>
<accession>W4FPS7</accession>
<dbReference type="Pfam" id="PF00899">
    <property type="entry name" value="ThiF"/>
    <property type="match status" value="1"/>
</dbReference>
<organism evidence="10">
    <name type="scientific">Aphanomyces astaci</name>
    <name type="common">Crayfish plague agent</name>
    <dbReference type="NCBI Taxonomy" id="112090"/>
    <lineage>
        <taxon>Eukaryota</taxon>
        <taxon>Sar</taxon>
        <taxon>Stramenopiles</taxon>
        <taxon>Oomycota</taxon>
        <taxon>Saprolegniomycetes</taxon>
        <taxon>Saprolegniales</taxon>
        <taxon>Verrucalvaceae</taxon>
        <taxon>Aphanomyces</taxon>
    </lineage>
</organism>
<comment type="similarity">
    <text evidence="1">Belongs to the ubiquitin-activating E1 family. UBA5 subfamily.</text>
</comment>
<dbReference type="InterPro" id="IPR045886">
    <property type="entry name" value="ThiF/MoeB/HesA"/>
</dbReference>
<reference evidence="10" key="1">
    <citation type="submission" date="2013-12" db="EMBL/GenBank/DDBJ databases">
        <title>The Genome Sequence of Aphanomyces astaci APO3.</title>
        <authorList>
            <consortium name="The Broad Institute Genomics Platform"/>
            <person name="Russ C."/>
            <person name="Tyler B."/>
            <person name="van West P."/>
            <person name="Dieguez-Uribeondo J."/>
            <person name="Young S.K."/>
            <person name="Zeng Q."/>
            <person name="Gargeya S."/>
            <person name="Fitzgerald M."/>
            <person name="Abouelleil A."/>
            <person name="Alvarado L."/>
            <person name="Chapman S.B."/>
            <person name="Gainer-Dewar J."/>
            <person name="Goldberg J."/>
            <person name="Griggs A."/>
            <person name="Gujja S."/>
            <person name="Hansen M."/>
            <person name="Howarth C."/>
            <person name="Imamovic A."/>
            <person name="Ireland A."/>
            <person name="Larimer J."/>
            <person name="McCowan C."/>
            <person name="Murphy C."/>
            <person name="Pearson M."/>
            <person name="Poon T.W."/>
            <person name="Priest M."/>
            <person name="Roberts A."/>
            <person name="Saif S."/>
            <person name="Shea T."/>
            <person name="Sykes S."/>
            <person name="Wortman J."/>
            <person name="Nusbaum C."/>
            <person name="Birren B."/>
        </authorList>
    </citation>
    <scope>NUCLEOTIDE SEQUENCE [LARGE SCALE GENOMIC DNA]</scope>
    <source>
        <strain evidence="10">APO3</strain>
    </source>
</reference>